<evidence type="ECO:0000313" key="2">
    <source>
        <dbReference type="Proteomes" id="UP000235965"/>
    </source>
</evidence>
<evidence type="ECO:0000313" key="1">
    <source>
        <dbReference type="EMBL" id="PNF18594.1"/>
    </source>
</evidence>
<comment type="caution">
    <text evidence="1">The sequence shown here is derived from an EMBL/GenBank/DDBJ whole genome shotgun (WGS) entry which is preliminary data.</text>
</comment>
<dbReference type="EMBL" id="NEVH01022636">
    <property type="protein sequence ID" value="PNF18594.1"/>
    <property type="molecule type" value="Genomic_DNA"/>
</dbReference>
<protein>
    <submittedName>
        <fullName evidence="1">Uncharacterized protein</fullName>
    </submittedName>
</protein>
<dbReference type="InParanoid" id="A0A2J7PQI6"/>
<proteinExistence type="predicted"/>
<accession>A0A2J7PQI6</accession>
<sequence length="60" mass="6988">MEQQRARSPKTARCTACRPQASRHICRLWVSTALSVLSHLMQQNYAPSRRKPLRVPWPKC</sequence>
<dbReference type="Proteomes" id="UP000235965">
    <property type="component" value="Unassembled WGS sequence"/>
</dbReference>
<keyword evidence="2" id="KW-1185">Reference proteome</keyword>
<dbReference type="AlphaFoldDB" id="A0A2J7PQI6"/>
<name>A0A2J7PQI6_9NEOP</name>
<reference evidence="1 2" key="1">
    <citation type="submission" date="2017-12" db="EMBL/GenBank/DDBJ databases">
        <title>Hemimetabolous genomes reveal molecular basis of termite eusociality.</title>
        <authorList>
            <person name="Harrison M.C."/>
            <person name="Jongepier E."/>
            <person name="Robertson H.M."/>
            <person name="Arning N."/>
            <person name="Bitard-Feildel T."/>
            <person name="Chao H."/>
            <person name="Childers C.P."/>
            <person name="Dinh H."/>
            <person name="Doddapaneni H."/>
            <person name="Dugan S."/>
            <person name="Gowin J."/>
            <person name="Greiner C."/>
            <person name="Han Y."/>
            <person name="Hu H."/>
            <person name="Hughes D.S.T."/>
            <person name="Huylmans A.-K."/>
            <person name="Kemena C."/>
            <person name="Kremer L.P.M."/>
            <person name="Lee S.L."/>
            <person name="Lopez-Ezquerra A."/>
            <person name="Mallet L."/>
            <person name="Monroy-Kuhn J.M."/>
            <person name="Moser A."/>
            <person name="Murali S.C."/>
            <person name="Muzny D.M."/>
            <person name="Otani S."/>
            <person name="Piulachs M.-D."/>
            <person name="Poelchau M."/>
            <person name="Qu J."/>
            <person name="Schaub F."/>
            <person name="Wada-Katsumata A."/>
            <person name="Worley K.C."/>
            <person name="Xie Q."/>
            <person name="Ylla G."/>
            <person name="Poulsen M."/>
            <person name="Gibbs R.A."/>
            <person name="Schal C."/>
            <person name="Richards S."/>
            <person name="Belles X."/>
            <person name="Korb J."/>
            <person name="Bornberg-Bauer E."/>
        </authorList>
    </citation>
    <scope>NUCLEOTIDE SEQUENCE [LARGE SCALE GENOMIC DNA]</scope>
    <source>
        <tissue evidence="1">Whole body</tissue>
    </source>
</reference>
<organism evidence="1 2">
    <name type="scientific">Cryptotermes secundus</name>
    <dbReference type="NCBI Taxonomy" id="105785"/>
    <lineage>
        <taxon>Eukaryota</taxon>
        <taxon>Metazoa</taxon>
        <taxon>Ecdysozoa</taxon>
        <taxon>Arthropoda</taxon>
        <taxon>Hexapoda</taxon>
        <taxon>Insecta</taxon>
        <taxon>Pterygota</taxon>
        <taxon>Neoptera</taxon>
        <taxon>Polyneoptera</taxon>
        <taxon>Dictyoptera</taxon>
        <taxon>Blattodea</taxon>
        <taxon>Blattoidea</taxon>
        <taxon>Termitoidae</taxon>
        <taxon>Kalotermitidae</taxon>
        <taxon>Cryptotermitinae</taxon>
        <taxon>Cryptotermes</taxon>
    </lineage>
</organism>
<gene>
    <name evidence="1" type="ORF">B7P43_G06251</name>
</gene>